<feature type="region of interest" description="Disordered" evidence="1">
    <location>
        <begin position="84"/>
        <end position="108"/>
    </location>
</feature>
<reference evidence="2" key="2">
    <citation type="submission" date="2024-05" db="EMBL/GenBank/DDBJ databases">
        <authorList>
            <person name="Wolfe A."/>
        </authorList>
    </citation>
    <scope>NUCLEOTIDE SEQUENCE</scope>
    <source>
        <strain evidence="2">UMB1064</strain>
    </source>
</reference>
<protein>
    <recommendedName>
        <fullName evidence="4">DUF222 domain-containing protein</fullName>
    </recommendedName>
</protein>
<dbReference type="AlphaFoldDB" id="A0AAW9SRK1"/>
<evidence type="ECO:0000256" key="1">
    <source>
        <dbReference type="SAM" id="MobiDB-lite"/>
    </source>
</evidence>
<accession>A0AAW9SRK1</accession>
<dbReference type="Proteomes" id="UP001223646">
    <property type="component" value="Unassembled WGS sequence"/>
</dbReference>
<evidence type="ECO:0008006" key="4">
    <source>
        <dbReference type="Google" id="ProtNLM"/>
    </source>
</evidence>
<dbReference type="EMBL" id="JASOOY020000011">
    <property type="protein sequence ID" value="MEO3716698.1"/>
    <property type="molecule type" value="Genomic_DNA"/>
</dbReference>
<organism evidence="2 3">
    <name type="scientific">Corynebacterium amycolatum</name>
    <dbReference type="NCBI Taxonomy" id="43765"/>
    <lineage>
        <taxon>Bacteria</taxon>
        <taxon>Bacillati</taxon>
        <taxon>Actinomycetota</taxon>
        <taxon>Actinomycetes</taxon>
        <taxon>Mycobacteriales</taxon>
        <taxon>Corynebacteriaceae</taxon>
        <taxon>Corynebacterium</taxon>
    </lineage>
</organism>
<name>A0AAW9SRK1_CORAY</name>
<reference evidence="2" key="1">
    <citation type="submission" date="2023-05" db="EMBL/GenBank/DDBJ databases">
        <authorList>
            <person name="Du J."/>
        </authorList>
    </citation>
    <scope>NUCLEOTIDE SEQUENCE</scope>
    <source>
        <strain evidence="2">UMB1064</strain>
    </source>
</reference>
<comment type="caution">
    <text evidence="2">The sequence shown here is derived from an EMBL/GenBank/DDBJ whole genome shotgun (WGS) entry which is preliminary data.</text>
</comment>
<sequence length="228" mass="25079">MINNFDARLRLREVTQELYDIGDEVAEHIEHLAQAVADVDRELVDECVLELADIVDEAVEDCRPLIGELDGLRQAFTSGIRSGRIGTLSSASTPRRHPHPAPKSPDVQSLSLIPAPLKHPVAVPTVTQAMIARSDAVASYLEELADWVSAENIRGVEKLGSVVLPQLYAQSGRRALSAAAAWCVAVPETHPAVANALRGRRPPEFLMERARIDEIVRRVKQRRAKEHA</sequence>
<proteinExistence type="predicted"/>
<evidence type="ECO:0000313" key="3">
    <source>
        <dbReference type="Proteomes" id="UP001223646"/>
    </source>
</evidence>
<gene>
    <name evidence="2" type="ORF">QP460_003725</name>
</gene>
<evidence type="ECO:0000313" key="2">
    <source>
        <dbReference type="EMBL" id="MEO3716698.1"/>
    </source>
</evidence>
<dbReference type="RefSeq" id="WP_048732704.1">
    <property type="nucleotide sequence ID" value="NZ_JASOOY020000011.1"/>
</dbReference>